<dbReference type="Proteomes" id="UP000054342">
    <property type="component" value="Unassembled WGS sequence"/>
</dbReference>
<protein>
    <recommendedName>
        <fullName evidence="1">Cupin type-1 domain-containing protein</fullName>
    </recommendedName>
</protein>
<dbReference type="AlphaFoldDB" id="A0A0D2EVB3"/>
<dbReference type="GeneID" id="25332387"/>
<name>A0A0D2EVB3_9EURO</name>
<keyword evidence="3" id="KW-1185">Reference proteome</keyword>
<dbReference type="Pfam" id="PF00190">
    <property type="entry name" value="Cupin_1"/>
    <property type="match status" value="1"/>
</dbReference>
<dbReference type="InterPro" id="IPR014710">
    <property type="entry name" value="RmlC-like_jellyroll"/>
</dbReference>
<proteinExistence type="predicted"/>
<dbReference type="EMBL" id="KN847322">
    <property type="protein sequence ID" value="KIW51794.1"/>
    <property type="molecule type" value="Genomic_DNA"/>
</dbReference>
<dbReference type="HOGENOM" id="CLU_1015759_0_0_1"/>
<feature type="domain" description="Cupin type-1" evidence="1">
    <location>
        <begin position="18"/>
        <end position="146"/>
    </location>
</feature>
<dbReference type="SMART" id="SM00835">
    <property type="entry name" value="Cupin_1"/>
    <property type="match status" value="1"/>
</dbReference>
<evidence type="ECO:0000259" key="1">
    <source>
        <dbReference type="SMART" id="SM00835"/>
    </source>
</evidence>
<gene>
    <name evidence="2" type="ORF">PV05_10479</name>
</gene>
<dbReference type="InterPro" id="IPR006045">
    <property type="entry name" value="Cupin_1"/>
</dbReference>
<organism evidence="2 3">
    <name type="scientific">Exophiala xenobiotica</name>
    <dbReference type="NCBI Taxonomy" id="348802"/>
    <lineage>
        <taxon>Eukaryota</taxon>
        <taxon>Fungi</taxon>
        <taxon>Dikarya</taxon>
        <taxon>Ascomycota</taxon>
        <taxon>Pezizomycotina</taxon>
        <taxon>Eurotiomycetes</taxon>
        <taxon>Chaetothyriomycetidae</taxon>
        <taxon>Chaetothyriales</taxon>
        <taxon>Herpotrichiellaceae</taxon>
        <taxon>Exophiala</taxon>
    </lineage>
</organism>
<dbReference type="SUPFAM" id="SSF51182">
    <property type="entry name" value="RmlC-like cupins"/>
    <property type="match status" value="1"/>
</dbReference>
<evidence type="ECO:0000313" key="3">
    <source>
        <dbReference type="Proteomes" id="UP000054342"/>
    </source>
</evidence>
<dbReference type="InterPro" id="IPR011051">
    <property type="entry name" value="RmlC_Cupin_sf"/>
</dbReference>
<dbReference type="RefSeq" id="XP_013312378.1">
    <property type="nucleotide sequence ID" value="XM_013456924.1"/>
</dbReference>
<sequence length="274" mass="31279">MIRPPSTDHGTLPNMKWSFADSHTRIEEGGWARQTTVRELPTSIELPGVNMRLDEGAILELHWHKVGEWAYVLEGKVRVTALDKEDGNYIGEVEKGDLCKGGTEFLLIFDDGNFSEDSTFLLSDWLAHTPKSVLSKNFRVAPQIFDHILAKERYVFQGSLPGSMDEEDRRSKRTCKGHRICVVQFRTHIQLYGRRCWYCAKVDGHFVENLSDTDEVETLEMFRAPKFEDFSLEQWLAATPEGNVAEHILQAEERAGKAFVQALEGQKKPVKLKL</sequence>
<dbReference type="OrthoDB" id="10263073at2759"/>
<accession>A0A0D2EVB3</accession>
<evidence type="ECO:0000313" key="2">
    <source>
        <dbReference type="EMBL" id="KIW51794.1"/>
    </source>
</evidence>
<dbReference type="STRING" id="348802.A0A0D2EVB3"/>
<dbReference type="Gene3D" id="2.60.120.10">
    <property type="entry name" value="Jelly Rolls"/>
    <property type="match status" value="2"/>
</dbReference>
<reference evidence="2 3" key="1">
    <citation type="submission" date="2015-01" db="EMBL/GenBank/DDBJ databases">
        <title>The Genome Sequence of Exophiala xenobiotica CBS118157.</title>
        <authorList>
            <consortium name="The Broad Institute Genomics Platform"/>
            <person name="Cuomo C."/>
            <person name="de Hoog S."/>
            <person name="Gorbushina A."/>
            <person name="Stielow B."/>
            <person name="Teixiera M."/>
            <person name="Abouelleil A."/>
            <person name="Chapman S.B."/>
            <person name="Priest M."/>
            <person name="Young S.K."/>
            <person name="Wortman J."/>
            <person name="Nusbaum C."/>
            <person name="Birren B."/>
        </authorList>
    </citation>
    <scope>NUCLEOTIDE SEQUENCE [LARGE SCALE GENOMIC DNA]</scope>
    <source>
        <strain evidence="2 3">CBS 118157</strain>
    </source>
</reference>